<organism evidence="2 3">
    <name type="scientific">Pedobacter frigiditerrae</name>
    <dbReference type="NCBI Taxonomy" id="2530452"/>
    <lineage>
        <taxon>Bacteria</taxon>
        <taxon>Pseudomonadati</taxon>
        <taxon>Bacteroidota</taxon>
        <taxon>Sphingobacteriia</taxon>
        <taxon>Sphingobacteriales</taxon>
        <taxon>Sphingobacteriaceae</taxon>
        <taxon>Pedobacter</taxon>
    </lineage>
</organism>
<evidence type="ECO:0000313" key="2">
    <source>
        <dbReference type="EMBL" id="TCC90225.1"/>
    </source>
</evidence>
<protein>
    <submittedName>
        <fullName evidence="2">Uncharacterized protein</fullName>
    </submittedName>
</protein>
<reference evidence="2 3" key="1">
    <citation type="submission" date="2019-02" db="EMBL/GenBank/DDBJ databases">
        <title>Pedobacter sp. RP-1-13 sp. nov., isolated from Arctic soil.</title>
        <authorList>
            <person name="Dahal R.H."/>
        </authorList>
    </citation>
    <scope>NUCLEOTIDE SEQUENCE [LARGE SCALE GENOMIC DNA]</scope>
    <source>
        <strain evidence="2 3">RP-1-13</strain>
    </source>
</reference>
<dbReference type="Proteomes" id="UP000292884">
    <property type="component" value="Unassembled WGS sequence"/>
</dbReference>
<keyword evidence="1" id="KW-0472">Membrane</keyword>
<feature type="transmembrane region" description="Helical" evidence="1">
    <location>
        <begin position="75"/>
        <end position="95"/>
    </location>
</feature>
<dbReference type="AlphaFoldDB" id="A0A4R0MT63"/>
<dbReference type="EMBL" id="SJSK01000003">
    <property type="protein sequence ID" value="TCC90225.1"/>
    <property type="molecule type" value="Genomic_DNA"/>
</dbReference>
<keyword evidence="3" id="KW-1185">Reference proteome</keyword>
<dbReference type="OrthoDB" id="773255at2"/>
<gene>
    <name evidence="2" type="ORF">EZ428_13165</name>
</gene>
<feature type="transmembrane region" description="Helical" evidence="1">
    <location>
        <begin position="101"/>
        <end position="123"/>
    </location>
</feature>
<evidence type="ECO:0000313" key="3">
    <source>
        <dbReference type="Proteomes" id="UP000292884"/>
    </source>
</evidence>
<evidence type="ECO:0000256" key="1">
    <source>
        <dbReference type="SAM" id="Phobius"/>
    </source>
</evidence>
<keyword evidence="1" id="KW-0812">Transmembrane</keyword>
<sequence length="136" mass="15540">MENNIMKHFFHRTYYFWLITRIIFIAGAILDSGRMFDKGLDTLDVFINCSIIIYLVLMIYNTINEFRNALSSAVTKYIVGVLSLVLAVAIIVVVATHDSRLMVLATCFVIWIVLLGIFDLSILNRSDETKEKIEGE</sequence>
<dbReference type="RefSeq" id="WP_131553627.1">
    <property type="nucleotide sequence ID" value="NZ_SJSK01000003.1"/>
</dbReference>
<proteinExistence type="predicted"/>
<keyword evidence="1" id="KW-1133">Transmembrane helix</keyword>
<feature type="transmembrane region" description="Helical" evidence="1">
    <location>
        <begin position="45"/>
        <end position="63"/>
    </location>
</feature>
<name>A0A4R0MT63_9SPHI</name>
<comment type="caution">
    <text evidence="2">The sequence shown here is derived from an EMBL/GenBank/DDBJ whole genome shotgun (WGS) entry which is preliminary data.</text>
</comment>
<accession>A0A4R0MT63</accession>
<feature type="transmembrane region" description="Helical" evidence="1">
    <location>
        <begin position="12"/>
        <end position="30"/>
    </location>
</feature>